<sequence length="121" mass="13611">MPPTDKYRAPEVDANRPAATTWKAVDMAIDNNKKANTKLNVLVSATSYHESNTLSSMFVASENDIDDVILVRSDVEQMNCDENEFLNDDDDVDDNESEDVEPTYESEDKEVSEEEEDDGID</sequence>
<reference evidence="1 2" key="2">
    <citation type="journal article" date="2022" name="Mol. Ecol. Resour.">
        <title>The genomes of chicory, endive, great burdock and yacon provide insights into Asteraceae paleo-polyploidization history and plant inulin production.</title>
        <authorList>
            <person name="Fan W."/>
            <person name="Wang S."/>
            <person name="Wang H."/>
            <person name="Wang A."/>
            <person name="Jiang F."/>
            <person name="Liu H."/>
            <person name="Zhao H."/>
            <person name="Xu D."/>
            <person name="Zhang Y."/>
        </authorList>
    </citation>
    <scope>NUCLEOTIDE SEQUENCE [LARGE SCALE GENOMIC DNA]</scope>
    <source>
        <strain evidence="2">cv. Niubang</strain>
    </source>
</reference>
<comment type="caution">
    <text evidence="1">The sequence shown here is derived from an EMBL/GenBank/DDBJ whole genome shotgun (WGS) entry which is preliminary data.</text>
</comment>
<accession>A0ACB9ABQ9</accession>
<proteinExistence type="predicted"/>
<keyword evidence="2" id="KW-1185">Reference proteome</keyword>
<evidence type="ECO:0000313" key="2">
    <source>
        <dbReference type="Proteomes" id="UP001055879"/>
    </source>
</evidence>
<gene>
    <name evidence="1" type="ORF">L6452_25682</name>
</gene>
<dbReference type="Proteomes" id="UP001055879">
    <property type="component" value="Linkage Group LG08"/>
</dbReference>
<name>A0ACB9ABQ9_ARCLA</name>
<reference evidence="2" key="1">
    <citation type="journal article" date="2022" name="Mol. Ecol. Resour.">
        <title>The genomes of chicory, endive, great burdock and yacon provide insights into Asteraceae palaeo-polyploidization history and plant inulin production.</title>
        <authorList>
            <person name="Fan W."/>
            <person name="Wang S."/>
            <person name="Wang H."/>
            <person name="Wang A."/>
            <person name="Jiang F."/>
            <person name="Liu H."/>
            <person name="Zhao H."/>
            <person name="Xu D."/>
            <person name="Zhang Y."/>
        </authorList>
    </citation>
    <scope>NUCLEOTIDE SEQUENCE [LARGE SCALE GENOMIC DNA]</scope>
    <source>
        <strain evidence="2">cv. Niubang</strain>
    </source>
</reference>
<evidence type="ECO:0000313" key="1">
    <source>
        <dbReference type="EMBL" id="KAI3707292.1"/>
    </source>
</evidence>
<dbReference type="EMBL" id="CM042054">
    <property type="protein sequence ID" value="KAI3707292.1"/>
    <property type="molecule type" value="Genomic_DNA"/>
</dbReference>
<protein>
    <submittedName>
        <fullName evidence="1">Uncharacterized protein</fullName>
    </submittedName>
</protein>
<organism evidence="1 2">
    <name type="scientific">Arctium lappa</name>
    <name type="common">Greater burdock</name>
    <name type="synonym">Lappa major</name>
    <dbReference type="NCBI Taxonomy" id="4217"/>
    <lineage>
        <taxon>Eukaryota</taxon>
        <taxon>Viridiplantae</taxon>
        <taxon>Streptophyta</taxon>
        <taxon>Embryophyta</taxon>
        <taxon>Tracheophyta</taxon>
        <taxon>Spermatophyta</taxon>
        <taxon>Magnoliopsida</taxon>
        <taxon>eudicotyledons</taxon>
        <taxon>Gunneridae</taxon>
        <taxon>Pentapetalae</taxon>
        <taxon>asterids</taxon>
        <taxon>campanulids</taxon>
        <taxon>Asterales</taxon>
        <taxon>Asteraceae</taxon>
        <taxon>Carduoideae</taxon>
        <taxon>Cardueae</taxon>
        <taxon>Arctiinae</taxon>
        <taxon>Arctium</taxon>
    </lineage>
</organism>